<dbReference type="EMBL" id="AE017340">
    <property type="protein sequence ID" value="AAV81912.1"/>
    <property type="molecule type" value="Genomic_DNA"/>
</dbReference>
<dbReference type="HOGENOM" id="CLU_429476_0_0_6"/>
<dbReference type="GO" id="GO:0016740">
    <property type="term" value="F:transferase activity"/>
    <property type="evidence" value="ECO:0007669"/>
    <property type="project" value="UniProtKB-KW"/>
</dbReference>
<dbReference type="InterPro" id="IPR009875">
    <property type="entry name" value="PilZ_domain"/>
</dbReference>
<dbReference type="Pfam" id="PF07238">
    <property type="entry name" value="PilZ"/>
    <property type="match status" value="1"/>
</dbReference>
<accession>Q5QYT6</accession>
<evidence type="ECO:0000313" key="3">
    <source>
        <dbReference type="Proteomes" id="UP000001171"/>
    </source>
</evidence>
<organism evidence="2 3">
    <name type="scientific">Idiomarina loihiensis (strain ATCC BAA-735 / DSM 15497 / L2-TR)</name>
    <dbReference type="NCBI Taxonomy" id="283942"/>
    <lineage>
        <taxon>Bacteria</taxon>
        <taxon>Pseudomonadati</taxon>
        <taxon>Pseudomonadota</taxon>
        <taxon>Gammaproteobacteria</taxon>
        <taxon>Alteromonadales</taxon>
        <taxon>Idiomarinaceae</taxon>
        <taxon>Idiomarina</taxon>
    </lineage>
</organism>
<dbReference type="AlphaFoldDB" id="Q5QYT6"/>
<dbReference type="KEGG" id="ilo:IL1072"/>
<dbReference type="Gene3D" id="2.40.10.220">
    <property type="entry name" value="predicted glycosyltransferase like domains"/>
    <property type="match status" value="1"/>
</dbReference>
<proteinExistence type="predicted"/>
<dbReference type="Proteomes" id="UP000001171">
    <property type="component" value="Chromosome"/>
</dbReference>
<keyword evidence="2" id="KW-0808">Transferase</keyword>
<dbReference type="GeneID" id="41336238"/>
<gene>
    <name evidence="2" type="ordered locus">IL1072</name>
</gene>
<dbReference type="GO" id="GO:0035438">
    <property type="term" value="F:cyclic-di-GMP binding"/>
    <property type="evidence" value="ECO:0007669"/>
    <property type="project" value="InterPro"/>
</dbReference>
<keyword evidence="3" id="KW-1185">Reference proteome</keyword>
<evidence type="ECO:0000313" key="2">
    <source>
        <dbReference type="EMBL" id="AAV81912.1"/>
    </source>
</evidence>
<evidence type="ECO:0000259" key="1">
    <source>
        <dbReference type="Pfam" id="PF07238"/>
    </source>
</evidence>
<protein>
    <submittedName>
        <fullName evidence="2">Predicted glycosyltransferase</fullName>
    </submittedName>
</protein>
<feature type="domain" description="PilZ" evidence="1">
    <location>
        <begin position="141"/>
        <end position="246"/>
    </location>
</feature>
<sequence length="637" mass="72873">MSSDPSIESLIDELKTDYHRSQFESLFKRKTKHLSGPERLQARMRITELAKPALGVIDLRKKIQSEIEAYPFQGRVHYFDLAAKRLFEDGLRLYKGVFTNDTKQQILALKTQHQQLAEDKALAQQEQEKALASFVAGREYQRCEQRINLVSAVTMELADGQEFSAMTVDISNNGLQLKLGFDPQLTGLKYARVKVYFSGLSDDFVFDATQEYEYRVVGLKEKDFCLYLRLRRMDETGDDELGRFLAAMLNKSRRRYKVNVEHLAQRVTARVHESCWFDAVQAVPFILKDGSGCCALVQTKSNQTLLNSWQQHQGDLIAELIEQPWVQSVINELRKARKPTRRQVTLFRISLPINKVWREYLLPLQAIQKEKSLIATLNALRAAGYGARCYQLTLTHSKDDELVYGEFNAIKTPLWREHSNEKLKLSVLQEYQTKGAKALSCKLLSPEASAEQNMFRYALSSALFLYKSGVDWEPQLAALMPVSEGLPKLFDDTEFWLANNERLLGGRRLSSELRKALRRVSENSNLSPRILLLRVTQATQKDGVMGREISEYDSFEEAAEYIRFLDEDDNFLALLVTGQPCQHQIAAGLTTDLSYIQRYLPHRAKELESSFKQLRGVITLTDVTQTLSGLAQLTEQL</sequence>
<reference evidence="2 3" key="1">
    <citation type="journal article" date="2004" name="Proc. Natl. Acad. Sci. U.S.A.">
        <title>Genome sequence of the deep-sea gamma-proteobacterium Idiomarina loihiensis reveals amino acid fermentation as a source of carbon and energy.</title>
        <authorList>
            <person name="Hou S."/>
            <person name="Saw J.H."/>
            <person name="Lee K.S."/>
            <person name="Freitas T.A."/>
            <person name="Belisle C."/>
            <person name="Kawarabayasi Y."/>
            <person name="Donachie S.P."/>
            <person name="Pikina A."/>
            <person name="Galperin M.Y."/>
            <person name="Koonin E.V."/>
            <person name="Makarova K.S."/>
            <person name="Omelchenko M.V."/>
            <person name="Sorokin A."/>
            <person name="Wolf Y.I."/>
            <person name="Li Q.X."/>
            <person name="Keum Y.S."/>
            <person name="Campbell S."/>
            <person name="Denery J."/>
            <person name="Aizawa S."/>
            <person name="Shibata S."/>
            <person name="Malahoff A."/>
            <person name="Alam M."/>
        </authorList>
    </citation>
    <scope>NUCLEOTIDE SEQUENCE [LARGE SCALE GENOMIC DNA]</scope>
    <source>
        <strain evidence="3">ATCC BAA-735 / DSM 15497 / L2-TR</strain>
    </source>
</reference>
<dbReference type="OrthoDB" id="6236614at2"/>
<dbReference type="eggNOG" id="ENOG502Z80T">
    <property type="taxonomic scope" value="Bacteria"/>
</dbReference>
<name>Q5QYT6_IDILO</name>
<dbReference type="STRING" id="283942.IL1072"/>
<dbReference type="RefSeq" id="WP_011234323.1">
    <property type="nucleotide sequence ID" value="NC_006512.1"/>
</dbReference>